<sequence>MTNTEIRTAQVKVPNDDLQIDAHLAEPAQKGTFPAVIVIQEIFGVNIHIREVAEKFAKEGYVAMSSTGYAYAPTLFKRTAPGFEGGYTPEDVQQGRGYKEQTTADEILSDIKAAIAQPRVNIFQRFSLFLLPGLLTISTTLISCSVQTPNSENQATGLKTKVVRMGYQSSGDIVRLKGLIEKRLQPLGVSVEWAQFAAGPQLMEAMNVGRVDIGSVGETPPIFAQAAGTSLVYVASSKPSTGKGSGIIVQNNSTIRTLADLKGKKVVFQKGSASHYLLIKALEEAGLKYSDVQAISLPPSEARDAFIQGKIDAWVTWDPYLAVAQKKANARVLRDASGISTQGGYYMAARKFATENPKLVRLVLEEIDNTGQWAEKNRAEVVKLTIPHLKIDEDILTTMVERRTSGLRPITPEIMENQQKIADLFAKEKVIPKAISIKEAMLTNEQYAAITPETISQK</sequence>
<dbReference type="InterPro" id="IPR010067">
    <property type="entry name" value="ABC_SsuA_sub-bd"/>
</dbReference>
<dbReference type="SUPFAM" id="SSF53474">
    <property type="entry name" value="alpha/beta-Hydrolases"/>
    <property type="match status" value="1"/>
</dbReference>
<reference evidence="6 7" key="1">
    <citation type="journal article" date="2021" name="Microorganisms">
        <title>Genome Evolution of Filamentous Cyanobacterium Nostoc Species: From Facultative Symbiosis to Free Living.</title>
        <authorList>
            <person name="Huo D."/>
            <person name="Li H."/>
            <person name="Cai F."/>
            <person name="Guo X."/>
            <person name="Qiao Z."/>
            <person name="Wang W."/>
            <person name="Yu G."/>
            <person name="Li R."/>
        </authorList>
    </citation>
    <scope>NUCLEOTIDE SEQUENCE [LARGE SCALE GENOMIC DNA]</scope>
    <source>
        <strain evidence="6 7">CHAB 5714</strain>
    </source>
</reference>
<protein>
    <submittedName>
        <fullName evidence="6">Aliphatic sulfonate ABC transporter substrate-binding protein</fullName>
    </submittedName>
</protein>
<gene>
    <name evidence="6" type="ORF">LC586_24670</name>
</gene>
<organism evidence="6 7">
    <name type="scientific">Nostoc favosum CHAB5714</name>
    <dbReference type="NCBI Taxonomy" id="2780399"/>
    <lineage>
        <taxon>Bacteria</taxon>
        <taxon>Bacillati</taxon>
        <taxon>Cyanobacteriota</taxon>
        <taxon>Cyanophyceae</taxon>
        <taxon>Nostocales</taxon>
        <taxon>Nostocaceae</taxon>
        <taxon>Nostoc</taxon>
        <taxon>Nostoc favosum</taxon>
    </lineage>
</organism>
<comment type="similarity">
    <text evidence="2">Belongs to the bacterial solute-binding protein SsuA/TauA family.</text>
</comment>
<dbReference type="EMBL" id="JAIVFQ010000047">
    <property type="protein sequence ID" value="MCC5602302.1"/>
    <property type="molecule type" value="Genomic_DNA"/>
</dbReference>
<dbReference type="CDD" id="cd13557">
    <property type="entry name" value="PBP2_SsuA"/>
    <property type="match status" value="1"/>
</dbReference>
<comment type="subcellular location">
    <subcellularLocation>
        <location evidence="1">Periplasm</location>
    </subcellularLocation>
</comment>
<dbReference type="PANTHER" id="PTHR30024:SF42">
    <property type="entry name" value="ALIPHATIC SULFONATES-BINDING PROTEIN-RELATED"/>
    <property type="match status" value="1"/>
</dbReference>
<dbReference type="SUPFAM" id="SSF53850">
    <property type="entry name" value="Periplasmic binding protein-like II"/>
    <property type="match status" value="1"/>
</dbReference>
<evidence type="ECO:0000313" key="7">
    <source>
        <dbReference type="Proteomes" id="UP001199525"/>
    </source>
</evidence>
<dbReference type="RefSeq" id="WP_267921724.1">
    <property type="nucleotide sequence ID" value="NZ_JAIVFQ010000047.1"/>
</dbReference>
<dbReference type="InterPro" id="IPR015168">
    <property type="entry name" value="SsuA/THI5"/>
</dbReference>
<dbReference type="Gene3D" id="3.40.190.10">
    <property type="entry name" value="Periplasmic binding protein-like II"/>
    <property type="match status" value="2"/>
</dbReference>
<dbReference type="SMART" id="SM00062">
    <property type="entry name" value="PBPb"/>
    <property type="match status" value="1"/>
</dbReference>
<comment type="caution">
    <text evidence="6">The sequence shown here is derived from an EMBL/GenBank/DDBJ whole genome shotgun (WGS) entry which is preliminary data.</text>
</comment>
<dbReference type="InterPro" id="IPR001638">
    <property type="entry name" value="Solute-binding_3/MltF_N"/>
</dbReference>
<evidence type="ECO:0000313" key="6">
    <source>
        <dbReference type="EMBL" id="MCC5602302.1"/>
    </source>
</evidence>
<evidence type="ECO:0000256" key="3">
    <source>
        <dbReference type="ARBA" id="ARBA00022448"/>
    </source>
</evidence>
<dbReference type="PANTHER" id="PTHR30024">
    <property type="entry name" value="ALIPHATIC SULFONATES-BINDING PROTEIN-RELATED"/>
    <property type="match status" value="1"/>
</dbReference>
<keyword evidence="7" id="KW-1185">Reference proteome</keyword>
<dbReference type="Pfam" id="PF09084">
    <property type="entry name" value="NMT1"/>
    <property type="match status" value="1"/>
</dbReference>
<keyword evidence="4" id="KW-0732">Signal</keyword>
<dbReference type="NCBIfam" id="TIGR01728">
    <property type="entry name" value="SsuA_fam"/>
    <property type="match status" value="1"/>
</dbReference>
<evidence type="ECO:0000259" key="5">
    <source>
        <dbReference type="SMART" id="SM00062"/>
    </source>
</evidence>
<name>A0ABS8IFR4_9NOSO</name>
<evidence type="ECO:0000256" key="1">
    <source>
        <dbReference type="ARBA" id="ARBA00004418"/>
    </source>
</evidence>
<dbReference type="Proteomes" id="UP001199525">
    <property type="component" value="Unassembled WGS sequence"/>
</dbReference>
<dbReference type="Gene3D" id="3.40.50.1820">
    <property type="entry name" value="alpha/beta hydrolase"/>
    <property type="match status" value="1"/>
</dbReference>
<accession>A0ABS8IFR4</accession>
<evidence type="ECO:0000256" key="2">
    <source>
        <dbReference type="ARBA" id="ARBA00010742"/>
    </source>
</evidence>
<dbReference type="InterPro" id="IPR029058">
    <property type="entry name" value="AB_hydrolase_fold"/>
</dbReference>
<dbReference type="Pfam" id="PF01738">
    <property type="entry name" value="DLH"/>
    <property type="match status" value="1"/>
</dbReference>
<keyword evidence="3" id="KW-0813">Transport</keyword>
<feature type="domain" description="Solute-binding protein family 3/N-terminal" evidence="5">
    <location>
        <begin position="162"/>
        <end position="381"/>
    </location>
</feature>
<dbReference type="InterPro" id="IPR002925">
    <property type="entry name" value="Dienelactn_hydro"/>
</dbReference>
<proteinExistence type="inferred from homology"/>
<evidence type="ECO:0000256" key="4">
    <source>
        <dbReference type="ARBA" id="ARBA00022729"/>
    </source>
</evidence>